<feature type="region of interest" description="Disordered" evidence="8">
    <location>
        <begin position="268"/>
        <end position="288"/>
    </location>
</feature>
<dbReference type="InterPro" id="IPR002048">
    <property type="entry name" value="EF_hand_dom"/>
</dbReference>
<organism evidence="11">
    <name type="scientific">Tetraselmis sp. GSL018</name>
    <dbReference type="NCBI Taxonomy" id="582737"/>
    <lineage>
        <taxon>Eukaryota</taxon>
        <taxon>Viridiplantae</taxon>
        <taxon>Chlorophyta</taxon>
        <taxon>core chlorophytes</taxon>
        <taxon>Chlorodendrophyceae</taxon>
        <taxon>Chlorodendrales</taxon>
        <taxon>Chlorodendraceae</taxon>
        <taxon>Tetraselmis</taxon>
    </lineage>
</organism>
<evidence type="ECO:0000256" key="3">
    <source>
        <dbReference type="ARBA" id="ARBA00022837"/>
    </source>
</evidence>
<dbReference type="InterPro" id="IPR000008">
    <property type="entry name" value="C2_dom"/>
</dbReference>
<feature type="region of interest" description="Disordered" evidence="8">
    <location>
        <begin position="170"/>
        <end position="201"/>
    </location>
</feature>
<dbReference type="SMART" id="SM00239">
    <property type="entry name" value="C2"/>
    <property type="match status" value="2"/>
</dbReference>
<feature type="coiled-coil region" evidence="7">
    <location>
        <begin position="864"/>
        <end position="934"/>
    </location>
</feature>
<dbReference type="InterPro" id="IPR018247">
    <property type="entry name" value="EF_Hand_1_Ca_BS"/>
</dbReference>
<dbReference type="Pfam" id="PF18111">
    <property type="entry name" value="RPGR1_C"/>
    <property type="match status" value="1"/>
</dbReference>
<dbReference type="EMBL" id="GBEZ01008476">
    <property type="protein sequence ID" value="JAC77065.1"/>
    <property type="molecule type" value="Transcribed_RNA"/>
</dbReference>
<feature type="region of interest" description="Disordered" evidence="8">
    <location>
        <begin position="819"/>
        <end position="842"/>
    </location>
</feature>
<keyword evidence="6" id="KW-0966">Cell projection</keyword>
<evidence type="ECO:0000259" key="10">
    <source>
        <dbReference type="PROSITE" id="PS50222"/>
    </source>
</evidence>
<dbReference type="PANTHER" id="PTHR14240">
    <property type="entry name" value="RETINITIS PIGMENTOSA GTPASE REGULATOR-INTERACTING PROTEIN"/>
    <property type="match status" value="1"/>
</dbReference>
<evidence type="ECO:0000256" key="8">
    <source>
        <dbReference type="SAM" id="MobiDB-lite"/>
    </source>
</evidence>
<dbReference type="InterPro" id="IPR041091">
    <property type="entry name" value="RPGRIP1_C"/>
</dbReference>
<feature type="domain" description="EF-hand" evidence="10">
    <location>
        <begin position="401"/>
        <end position="436"/>
    </location>
</feature>
<dbReference type="SUPFAM" id="SSF49562">
    <property type="entry name" value="C2 domain (Calcium/lipid-binding domain, CaLB)"/>
    <property type="match status" value="2"/>
</dbReference>
<dbReference type="PANTHER" id="PTHR14240:SF1">
    <property type="entry name" value="PROTEIN FANTOM-RELATED"/>
    <property type="match status" value="1"/>
</dbReference>
<protein>
    <submittedName>
        <fullName evidence="11">Protein fantom</fullName>
    </submittedName>
</protein>
<dbReference type="Pfam" id="PF13499">
    <property type="entry name" value="EF-hand_7"/>
    <property type="match status" value="1"/>
</dbReference>
<evidence type="ECO:0000313" key="11">
    <source>
        <dbReference type="EMBL" id="JAC77065.1"/>
    </source>
</evidence>
<dbReference type="Pfam" id="PF00168">
    <property type="entry name" value="C2"/>
    <property type="match status" value="1"/>
</dbReference>
<dbReference type="CDD" id="cd00030">
    <property type="entry name" value="C2"/>
    <property type="match status" value="1"/>
</dbReference>
<dbReference type="Pfam" id="PF11618">
    <property type="entry name" value="C2-C2_1"/>
    <property type="match status" value="1"/>
</dbReference>
<dbReference type="PROSITE" id="PS00018">
    <property type="entry name" value="EF_HAND_1"/>
    <property type="match status" value="2"/>
</dbReference>
<feature type="domain" description="C2" evidence="9">
    <location>
        <begin position="1129"/>
        <end position="1255"/>
    </location>
</feature>
<dbReference type="InterPro" id="IPR035892">
    <property type="entry name" value="C2_domain_sf"/>
</dbReference>
<gene>
    <name evidence="11" type="primary">RPGRIP1L</name>
    <name evidence="11" type="ORF">TSPGSL018_18581</name>
</gene>
<dbReference type="Gene3D" id="1.10.238.10">
    <property type="entry name" value="EF-hand"/>
    <property type="match status" value="2"/>
</dbReference>
<dbReference type="InterPro" id="IPR031139">
    <property type="entry name" value="RPGRIP1_fam"/>
</dbReference>
<keyword evidence="3" id="KW-0106">Calcium</keyword>
<name>A0A061S2D5_9CHLO</name>
<keyword evidence="4 7" id="KW-0175">Coiled coil</keyword>
<feature type="coiled-coil region" evidence="7">
    <location>
        <begin position="784"/>
        <end position="818"/>
    </location>
</feature>
<dbReference type="GO" id="GO:1905515">
    <property type="term" value="P:non-motile cilium assembly"/>
    <property type="evidence" value="ECO:0007669"/>
    <property type="project" value="TreeGrafter"/>
</dbReference>
<comment type="subcellular location">
    <subcellularLocation>
        <location evidence="1">Cell projection</location>
        <location evidence="1">Cilium</location>
    </subcellularLocation>
</comment>
<reference evidence="11" key="1">
    <citation type="submission" date="2014-05" db="EMBL/GenBank/DDBJ databases">
        <title>The transcriptome of the halophilic microalga Tetraselmis sp. GSL018 isolated from the Great Salt Lake, Utah.</title>
        <authorList>
            <person name="Jinkerson R.E."/>
            <person name="D'Adamo S."/>
            <person name="Posewitz M.C."/>
        </authorList>
    </citation>
    <scope>NUCLEOTIDE SEQUENCE</scope>
    <source>
        <strain evidence="11">GSL018</strain>
    </source>
</reference>
<accession>A0A061S2D5</accession>
<dbReference type="SUPFAM" id="SSF47473">
    <property type="entry name" value="EF-hand"/>
    <property type="match status" value="1"/>
</dbReference>
<feature type="domain" description="EF-hand" evidence="10">
    <location>
        <begin position="461"/>
        <end position="496"/>
    </location>
</feature>
<dbReference type="GO" id="GO:0005509">
    <property type="term" value="F:calcium ion binding"/>
    <property type="evidence" value="ECO:0007669"/>
    <property type="project" value="InterPro"/>
</dbReference>
<dbReference type="GO" id="GO:0035869">
    <property type="term" value="C:ciliary transition zone"/>
    <property type="evidence" value="ECO:0007669"/>
    <property type="project" value="TreeGrafter"/>
</dbReference>
<dbReference type="InterPro" id="IPR011992">
    <property type="entry name" value="EF-hand-dom_pair"/>
</dbReference>
<evidence type="ECO:0000256" key="7">
    <source>
        <dbReference type="SAM" id="Coils"/>
    </source>
</evidence>
<evidence type="ECO:0000256" key="6">
    <source>
        <dbReference type="ARBA" id="ARBA00023273"/>
    </source>
</evidence>
<evidence type="ECO:0000256" key="4">
    <source>
        <dbReference type="ARBA" id="ARBA00023054"/>
    </source>
</evidence>
<evidence type="ECO:0000259" key="9">
    <source>
        <dbReference type="PROSITE" id="PS50004"/>
    </source>
</evidence>
<feature type="domain" description="EF-hand" evidence="10">
    <location>
        <begin position="365"/>
        <end position="400"/>
    </location>
</feature>
<dbReference type="GO" id="GO:0005856">
    <property type="term" value="C:cytoskeleton"/>
    <property type="evidence" value="ECO:0007669"/>
    <property type="project" value="UniProtKB-ARBA"/>
</dbReference>
<dbReference type="SMART" id="SM00054">
    <property type="entry name" value="EFh"/>
    <property type="match status" value="3"/>
</dbReference>
<feature type="coiled-coil region" evidence="7">
    <location>
        <begin position="589"/>
        <end position="616"/>
    </location>
</feature>
<feature type="coiled-coil region" evidence="7">
    <location>
        <begin position="208"/>
        <end position="260"/>
    </location>
</feature>
<proteinExistence type="inferred from homology"/>
<comment type="similarity">
    <text evidence="2">Belongs to the RPGRIP1 family.</text>
</comment>
<evidence type="ECO:0000256" key="1">
    <source>
        <dbReference type="ARBA" id="ARBA00004138"/>
    </source>
</evidence>
<feature type="region of interest" description="Disordered" evidence="8">
    <location>
        <begin position="1366"/>
        <end position="1415"/>
    </location>
</feature>
<sequence length="1620" mass="182268">RRSLGNLFSASTLLIHKLKGHENMEDDDASDASFGYGPPCPTRRPVKVAWTGGTKVDEENFLKMQEDYLRVMTLYNESEKQRKQAMARLARAEEAAKRMATKGEKKGANGTAAARLFEMEGQLHQVAEENTQIKQKLARERKANEILRERNKQLDLQARKALADYQRLLRASKQPKGRANPRNSRQSGLGRGGVQSQSMEDTTMQHRYMEQQEELANLHEENEYLRERLQGEGVDLDGNATNLNKQLSELRKQLAEAQARLLLSGGANGAQLPGQSGNQASAKGFQDAPEALPGSHWELHDLEYDGHVYLLDPKTKIVYSRPSSPRNWPQPLGRMTKAEPIQVEFRHQTTTGRDFFVQLDGYLKGERTRLREVFDKFDADGSNALERSEVRSMAEQLVPGIGAGDLRYLIAMLDANGDGAVTYEELMDAVADVVHAGQAAKDGFAQEMMQVLSRVREELTSRGQEVEDMFADADVGRTGALDFVEIAALLRRLLPSVDAHEIRFLVAKLHQWDVDGRGMFSLEGLKRALQIGSWAVAGGGLSPARSPLRQSAGNVVSQLQTSLTGQKLQEDLNRLYTENIELKQHVAILSQQTAELDSLRRDAEEARLQAATAEDNWLRADPSTMRRSIGNDVSAELTDAWNKVRALRQRWLDAKSALDTLRNDYTNVVNKLDDIHKQLNSERKARFRAEKDKEFWRLEAAKYRELEPQLDSARRTIADLEKENQQAFANVFHAPEGALAELKHLKTELLEVRKAKASSESREAEARKEVFRLRGMDAGDRGDVQQLRADKQRLERDLNRAIVDLEALRARVAIYERSGHSDGDTADGPQGFGPGGEPLSNDAADLQRQLHELNSVWHEDKSELDKVRKLLEHEEEKALALQAQLEELRANYEHEISDKDKKLRDTDRIGHRQVERLEERIRKLEAQLRNAYSQGWKKGGVRSSAANGSFAVDLDEELSDLAPSENIFELHLASAALDEDAVGRNPPTFLTVDFFEHETQASSVVSSTAPEYDHTIQYVLQADTFFLEYLDTKSLVVELNRSKGWDFEVIGTARIPLQQCLDDFRLGAAVGRNRQYHYTDILGPGGRYLGRLRWSASMLKPIDEAMREYRRNAAAKKSAVLQDRPPDEDPAARAIALAATEPHSASHLRICVRGCRGLRPNVAPAECMPYVSYTFPGTQRPHYTPFGRGVHPTFDDEMVIPIVRTRELETFFTRAELELEVFDDADRSTGDSSIIGVAALRLQELADGLPIEGTVPLYSAQGRQRRGDVELIIHWHNPLAIAHPPGAGDREAQSLSGERAGVRRERSRGRSFTRGADDSSLSQLANKPRPIDDPDELQSVAGLSERSDMPHEADELSLLPSGAGFRAHRQGASRAELVPDDQRSGSDEELPRYPTARRRRRGDTRASLVSRLSEQESFGRPSVEKRYREVGESFDLHESLPLVRDFQYLPQDWSEISGNSIIIQIESVRLGSEVFHDPRVTSVFVMYEFLPEFVRPEEQVTNTHPKTSREMEFNFCTAISCGHTPELHRRARYAIGEIMRTEREDAYIPFCLVSDKEDEEEDYHEFGFAEVNLHKIYAEGDLIHENLDVVGPNTNEVVAALKVTIIAQKALQNILSDIAP</sequence>
<dbReference type="Gene3D" id="2.60.40.150">
    <property type="entry name" value="C2 domain"/>
    <property type="match status" value="3"/>
</dbReference>
<keyword evidence="5" id="KW-0969">Cilium</keyword>
<feature type="compositionally biased region" description="Basic and acidic residues" evidence="8">
    <location>
        <begin position="1380"/>
        <end position="1391"/>
    </location>
</feature>
<feature type="coiled-coil region" evidence="7">
    <location>
        <begin position="703"/>
        <end position="730"/>
    </location>
</feature>
<evidence type="ECO:0000256" key="5">
    <source>
        <dbReference type="ARBA" id="ARBA00023069"/>
    </source>
</evidence>
<dbReference type="InterPro" id="IPR021656">
    <property type="entry name" value="C2-C2_1"/>
</dbReference>
<feature type="non-terminal residue" evidence="11">
    <location>
        <position position="1"/>
    </location>
</feature>
<dbReference type="CDD" id="cd00051">
    <property type="entry name" value="EFh"/>
    <property type="match status" value="1"/>
</dbReference>
<dbReference type="PROSITE" id="PS50004">
    <property type="entry name" value="C2"/>
    <property type="match status" value="1"/>
</dbReference>
<evidence type="ECO:0000256" key="2">
    <source>
        <dbReference type="ARBA" id="ARBA00006042"/>
    </source>
</evidence>
<dbReference type="PROSITE" id="PS50222">
    <property type="entry name" value="EF_HAND_2"/>
    <property type="match status" value="3"/>
</dbReference>
<feature type="region of interest" description="Disordered" evidence="8">
    <location>
        <begin position="1280"/>
        <end position="1336"/>
    </location>
</feature>